<protein>
    <recommendedName>
        <fullName evidence="3">Acetone carboxylase</fullName>
    </recommendedName>
</protein>
<proteinExistence type="predicted"/>
<dbReference type="Proteomes" id="UP001597042">
    <property type="component" value="Unassembled WGS sequence"/>
</dbReference>
<evidence type="ECO:0008006" key="3">
    <source>
        <dbReference type="Google" id="ProtNLM"/>
    </source>
</evidence>
<keyword evidence="2" id="KW-1185">Reference proteome</keyword>
<gene>
    <name evidence="1" type="ORF">ACFQZV_10355</name>
</gene>
<organism evidence="1 2">
    <name type="scientific">Microbacterium koreense</name>
    <dbReference type="NCBI Taxonomy" id="323761"/>
    <lineage>
        <taxon>Bacteria</taxon>
        <taxon>Bacillati</taxon>
        <taxon>Actinomycetota</taxon>
        <taxon>Actinomycetes</taxon>
        <taxon>Micrococcales</taxon>
        <taxon>Microbacteriaceae</taxon>
        <taxon>Microbacterium</taxon>
    </lineage>
</organism>
<sequence length="65" mass="7513">MTGHTCSRAGCRRDATWRIDWRNPKIHDAARRKTWIACDDHVDYLRDFLAARSFPLEVGPLEVSA</sequence>
<accession>A0ABW2ZSR6</accession>
<dbReference type="EMBL" id="JBHTIM010000001">
    <property type="protein sequence ID" value="MFD0781692.1"/>
    <property type="molecule type" value="Genomic_DNA"/>
</dbReference>
<evidence type="ECO:0000313" key="2">
    <source>
        <dbReference type="Proteomes" id="UP001597042"/>
    </source>
</evidence>
<name>A0ABW2ZSR6_9MICO</name>
<comment type="caution">
    <text evidence="1">The sequence shown here is derived from an EMBL/GenBank/DDBJ whole genome shotgun (WGS) entry which is preliminary data.</text>
</comment>
<reference evidence="2" key="1">
    <citation type="journal article" date="2019" name="Int. J. Syst. Evol. Microbiol.">
        <title>The Global Catalogue of Microorganisms (GCM) 10K type strain sequencing project: providing services to taxonomists for standard genome sequencing and annotation.</title>
        <authorList>
            <consortium name="The Broad Institute Genomics Platform"/>
            <consortium name="The Broad Institute Genome Sequencing Center for Infectious Disease"/>
            <person name="Wu L."/>
            <person name="Ma J."/>
        </authorList>
    </citation>
    <scope>NUCLEOTIDE SEQUENCE [LARGE SCALE GENOMIC DNA]</scope>
    <source>
        <strain evidence="2">CCUG 50754</strain>
    </source>
</reference>
<dbReference type="RefSeq" id="WP_378749241.1">
    <property type="nucleotide sequence ID" value="NZ_JBHSSV010000001.1"/>
</dbReference>
<evidence type="ECO:0000313" key="1">
    <source>
        <dbReference type="EMBL" id="MFD0781692.1"/>
    </source>
</evidence>